<dbReference type="InterPro" id="IPR015422">
    <property type="entry name" value="PyrdxlP-dep_Trfase_small"/>
</dbReference>
<dbReference type="EC" id="2.6.1.48" evidence="7"/>
<evidence type="ECO:0000256" key="1">
    <source>
        <dbReference type="ARBA" id="ARBA00001933"/>
    </source>
</evidence>
<dbReference type="PANTHER" id="PTHR11986">
    <property type="entry name" value="AMINOTRANSFERASE CLASS III"/>
    <property type="match status" value="1"/>
</dbReference>
<dbReference type="Pfam" id="PF00202">
    <property type="entry name" value="Aminotran_3"/>
    <property type="match status" value="1"/>
</dbReference>
<reference evidence="7 8" key="1">
    <citation type="submission" date="2019-07" db="EMBL/GenBank/DDBJ databases">
        <title>Tepidimonas charontis SPSP-6 draft genome.</title>
        <authorList>
            <person name="Da Costa M.S."/>
            <person name="Froufe H.J.C."/>
            <person name="Egas C."/>
            <person name="Albuquerque L."/>
        </authorList>
    </citation>
    <scope>NUCLEOTIDE SEQUENCE [LARGE SCALE GENOMIC DNA]</scope>
    <source>
        <strain evidence="7 8">SPSP-6</strain>
    </source>
</reference>
<dbReference type="InterPro" id="IPR004632">
    <property type="entry name" value="4NH2But_aminotransferase_bac"/>
</dbReference>
<dbReference type="FunFam" id="3.40.640.10:FF:000013">
    <property type="entry name" value="4-aminobutyrate aminotransferase"/>
    <property type="match status" value="1"/>
</dbReference>
<comment type="caution">
    <text evidence="7">The sequence shown here is derived from an EMBL/GenBank/DDBJ whole genome shotgun (WGS) entry which is preliminary data.</text>
</comment>
<comment type="cofactor">
    <cofactor evidence="1">
        <name>pyridoxal 5'-phosphate</name>
        <dbReference type="ChEBI" id="CHEBI:597326"/>
    </cofactor>
</comment>
<dbReference type="PIRSF" id="PIRSF000521">
    <property type="entry name" value="Transaminase_4ab_Lys_Orn"/>
    <property type="match status" value="1"/>
</dbReference>
<evidence type="ECO:0000256" key="5">
    <source>
        <dbReference type="ARBA" id="ARBA00022898"/>
    </source>
</evidence>
<evidence type="ECO:0000313" key="8">
    <source>
        <dbReference type="Proteomes" id="UP000318294"/>
    </source>
</evidence>
<dbReference type="InterPro" id="IPR015424">
    <property type="entry name" value="PyrdxlP-dep_Trfase"/>
</dbReference>
<dbReference type="GO" id="GO:0034386">
    <property type="term" value="F:4-aminobutyrate:2-oxoglutarate transaminase activity"/>
    <property type="evidence" value="ECO:0007669"/>
    <property type="project" value="InterPro"/>
</dbReference>
<proteinExistence type="inferred from homology"/>
<dbReference type="GO" id="GO:0042802">
    <property type="term" value="F:identical protein binding"/>
    <property type="evidence" value="ECO:0007669"/>
    <property type="project" value="TreeGrafter"/>
</dbReference>
<dbReference type="EMBL" id="VJON01000012">
    <property type="protein sequence ID" value="TSE34983.1"/>
    <property type="molecule type" value="Genomic_DNA"/>
</dbReference>
<organism evidence="7 8">
    <name type="scientific">Tepidimonas charontis</name>
    <dbReference type="NCBI Taxonomy" id="2267262"/>
    <lineage>
        <taxon>Bacteria</taxon>
        <taxon>Pseudomonadati</taxon>
        <taxon>Pseudomonadota</taxon>
        <taxon>Betaproteobacteria</taxon>
        <taxon>Burkholderiales</taxon>
        <taxon>Tepidimonas</taxon>
    </lineage>
</organism>
<keyword evidence="4 7" id="KW-0808">Transferase</keyword>
<dbReference type="InterPro" id="IPR005814">
    <property type="entry name" value="Aminotrans_3"/>
</dbReference>
<dbReference type="OrthoDB" id="3398487at2"/>
<dbReference type="SUPFAM" id="SSF53383">
    <property type="entry name" value="PLP-dependent transferases"/>
    <property type="match status" value="1"/>
</dbReference>
<keyword evidence="8" id="KW-1185">Reference proteome</keyword>
<dbReference type="InterPro" id="IPR050103">
    <property type="entry name" value="Class-III_PLP-dep_AT"/>
</dbReference>
<dbReference type="GO" id="GO:0047589">
    <property type="term" value="F:5-aminovalerate transaminase activity"/>
    <property type="evidence" value="ECO:0007669"/>
    <property type="project" value="UniProtKB-EC"/>
</dbReference>
<dbReference type="RefSeq" id="WP_144328020.1">
    <property type="nucleotide sequence ID" value="NZ_VJON01000012.1"/>
</dbReference>
<dbReference type="InterPro" id="IPR015421">
    <property type="entry name" value="PyrdxlP-dep_Trfase_major"/>
</dbReference>
<dbReference type="InterPro" id="IPR049704">
    <property type="entry name" value="Aminotrans_3_PPA_site"/>
</dbReference>
<dbReference type="Gene3D" id="3.90.1150.10">
    <property type="entry name" value="Aspartate Aminotransferase, domain 1"/>
    <property type="match status" value="1"/>
</dbReference>
<evidence type="ECO:0000256" key="6">
    <source>
        <dbReference type="RuleBase" id="RU003560"/>
    </source>
</evidence>
<evidence type="ECO:0000256" key="4">
    <source>
        <dbReference type="ARBA" id="ARBA00022679"/>
    </source>
</evidence>
<evidence type="ECO:0000313" key="7">
    <source>
        <dbReference type="EMBL" id="TSE34983.1"/>
    </source>
</evidence>
<evidence type="ECO:0000256" key="2">
    <source>
        <dbReference type="ARBA" id="ARBA00008954"/>
    </source>
</evidence>
<dbReference type="Gene3D" id="3.40.640.10">
    <property type="entry name" value="Type I PLP-dependent aspartate aminotransferase-like (Major domain)"/>
    <property type="match status" value="1"/>
</dbReference>
<sequence length="436" mass="46358">MHSDPLLQSAAKTNAALMARRRAALPTGLGQAYEVFAERADGAEIWDVEGKRYIDFAGGIAVLNTGHRHPKIVQAVKAQLDKVHHTCFQVLAYEPYVELAERLIAKAPGAFPKKAFFLSTGAEAVENAIKIARAATGRQAVIAFGGGFHGRTLLGMALTGKVAPYKAGFGPFPAEIYHAEYPNPLHGISVADALRSLEHIFKYDVEPARVAAIILEPVQGEGGFYVAPFEFAQALRTLCDQHGIVFIADEVQTGAGRTGTWLACEQWGVAPDMITMAKSMAGGFPISAVIGRADLMDKPLPGGLGGTYAGNPLACAAALAVLDVFEEEQLLERSRAVGERLKAGLTALMAQHPEIRDVRGLGAMVAIELFEGGDLSKPAAELTKRLCAEALKRGLVLLSCGLYANVIRILVPLTASDDLLDEGLAILGEALQAAKR</sequence>
<dbReference type="PROSITE" id="PS00600">
    <property type="entry name" value="AA_TRANSFER_CLASS_3"/>
    <property type="match status" value="1"/>
</dbReference>
<gene>
    <name evidence="7" type="primary">davT</name>
    <name evidence="7" type="ORF">Tchar_01040</name>
</gene>
<comment type="similarity">
    <text evidence="2 6">Belongs to the class-III pyridoxal-phosphate-dependent aminotransferase family.</text>
</comment>
<dbReference type="Proteomes" id="UP000318294">
    <property type="component" value="Unassembled WGS sequence"/>
</dbReference>
<dbReference type="PANTHER" id="PTHR11986:SF58">
    <property type="entry name" value="LEUCINE_METHIONINE RACEMASE"/>
    <property type="match status" value="1"/>
</dbReference>
<dbReference type="GO" id="GO:0009448">
    <property type="term" value="P:gamma-aminobutyric acid metabolic process"/>
    <property type="evidence" value="ECO:0007669"/>
    <property type="project" value="InterPro"/>
</dbReference>
<evidence type="ECO:0000256" key="3">
    <source>
        <dbReference type="ARBA" id="ARBA00022576"/>
    </source>
</evidence>
<protein>
    <submittedName>
        <fullName evidence="7">5-aminovalerate aminotransferase DavT</fullName>
        <ecNumber evidence="7">2.6.1.48</ecNumber>
    </submittedName>
</protein>
<name>A0A554XGN4_9BURK</name>
<dbReference type="GO" id="GO:0030170">
    <property type="term" value="F:pyridoxal phosphate binding"/>
    <property type="evidence" value="ECO:0007669"/>
    <property type="project" value="InterPro"/>
</dbReference>
<dbReference type="NCBIfam" id="TIGR00700">
    <property type="entry name" value="GABAtrnsam"/>
    <property type="match status" value="1"/>
</dbReference>
<dbReference type="AlphaFoldDB" id="A0A554XGN4"/>
<dbReference type="CDD" id="cd00610">
    <property type="entry name" value="OAT_like"/>
    <property type="match status" value="1"/>
</dbReference>
<accession>A0A554XGN4</accession>
<keyword evidence="5 6" id="KW-0663">Pyridoxal phosphate</keyword>
<keyword evidence="3 7" id="KW-0032">Aminotransferase</keyword>